<gene>
    <name evidence="1" type="ORF">ISP13_07640</name>
</gene>
<accession>A0ABW8ITV0</accession>
<evidence type="ECO:0000313" key="2">
    <source>
        <dbReference type="Proteomes" id="UP001620405"/>
    </source>
</evidence>
<evidence type="ECO:0000313" key="1">
    <source>
        <dbReference type="EMBL" id="MFK2873402.1"/>
    </source>
</evidence>
<reference evidence="1 2" key="1">
    <citation type="submission" date="2020-10" db="EMBL/GenBank/DDBJ databases">
        <title>Phylogeny of dyella-like bacteria.</title>
        <authorList>
            <person name="Fu J."/>
        </authorList>
    </citation>
    <scope>NUCLEOTIDE SEQUENCE [LARGE SCALE GENOMIC DNA]</scope>
    <source>
        <strain evidence="1 2">DHOB07</strain>
    </source>
</reference>
<keyword evidence="2" id="KW-1185">Reference proteome</keyword>
<organism evidence="1 2">
    <name type="scientific">Dyella lipolytica</name>
    <dbReference type="NCBI Taxonomy" id="1867835"/>
    <lineage>
        <taxon>Bacteria</taxon>
        <taxon>Pseudomonadati</taxon>
        <taxon>Pseudomonadota</taxon>
        <taxon>Gammaproteobacteria</taxon>
        <taxon>Lysobacterales</taxon>
        <taxon>Rhodanobacteraceae</taxon>
        <taxon>Dyella</taxon>
    </lineage>
</organism>
<dbReference type="EMBL" id="JADIKG010000011">
    <property type="protein sequence ID" value="MFK2873402.1"/>
    <property type="molecule type" value="Genomic_DNA"/>
</dbReference>
<protein>
    <submittedName>
        <fullName evidence="1">Uncharacterized protein</fullName>
    </submittedName>
</protein>
<proteinExistence type="predicted"/>
<name>A0ABW8ITV0_9GAMM</name>
<comment type="caution">
    <text evidence="1">The sequence shown here is derived from an EMBL/GenBank/DDBJ whole genome shotgun (WGS) entry which is preliminary data.</text>
</comment>
<dbReference type="Proteomes" id="UP001620405">
    <property type="component" value="Unassembled WGS sequence"/>
</dbReference>
<sequence length="58" mass="6474">MHIERISLPAMLCKITHFLRGSPDLLSDLYTKAAIIRTALGDSTAKLQAQSMHESIDY</sequence>
<dbReference type="RefSeq" id="WP_284397527.1">
    <property type="nucleotide sequence ID" value="NZ_BSNQ01000003.1"/>
</dbReference>